<dbReference type="InterPro" id="IPR050644">
    <property type="entry name" value="PG_Glycine_Bridge_Synth"/>
</dbReference>
<gene>
    <name evidence="7" type="ORF">COY87_05585</name>
</gene>
<keyword evidence="4" id="KW-0573">Peptidoglycan synthesis</keyword>
<evidence type="ECO:0000256" key="4">
    <source>
        <dbReference type="ARBA" id="ARBA00022984"/>
    </source>
</evidence>
<sequence>MKIEIIPDSFSPTIYNDIAIHPLQIWEWGRARKKMGLSVIRFGEYKKEKLINVYQMTIHPIPHTPFSIGYIPRSQYPSPEFIKYIQEYGKTHNFIFIKFEPYTLKSEILATSNQQLATTITISSHPLFPSWTQMLDISKPEDELLKGMKPKTRYNIKLAQKKGVTVKEISNDKGFEIFSKLYFETCKRQKYHGHNYQYHKIVWNNLQNKIAHILIAYYEKMPLAAYQLFYFKEKLYYIYGGTSVEYKNVMAANLLMWETIKVGKKLGATELDMWGSLPPNYNQNHDWAGFTRFKEGYGTTFIELCDSFDVVCNPILYNGYNIIYQFRQLFLRLW</sequence>
<accession>A0A2M7QI57</accession>
<name>A0A2M7QI57_9BACT</name>
<comment type="similarity">
    <text evidence="1">Belongs to the FemABX family.</text>
</comment>
<evidence type="ECO:0000256" key="6">
    <source>
        <dbReference type="ARBA" id="ARBA00023316"/>
    </source>
</evidence>
<keyword evidence="2" id="KW-0808">Transferase</keyword>
<dbReference type="Gene3D" id="3.40.630.30">
    <property type="match status" value="1"/>
</dbReference>
<keyword evidence="5" id="KW-0012">Acyltransferase</keyword>
<evidence type="ECO:0000256" key="5">
    <source>
        <dbReference type="ARBA" id="ARBA00023315"/>
    </source>
</evidence>
<comment type="caution">
    <text evidence="7">The sequence shown here is derived from an EMBL/GenBank/DDBJ whole genome shotgun (WGS) entry which is preliminary data.</text>
</comment>
<reference evidence="8" key="1">
    <citation type="submission" date="2017-09" db="EMBL/GenBank/DDBJ databases">
        <title>Depth-based differentiation of microbial function through sediment-hosted aquifers and enrichment of novel symbionts in the deep terrestrial subsurface.</title>
        <authorList>
            <person name="Probst A.J."/>
            <person name="Ladd B."/>
            <person name="Jarett J.K."/>
            <person name="Geller-Mcgrath D.E."/>
            <person name="Sieber C.M.K."/>
            <person name="Emerson J.B."/>
            <person name="Anantharaman K."/>
            <person name="Thomas B.C."/>
            <person name="Malmstrom R."/>
            <person name="Stieglmeier M."/>
            <person name="Klingl A."/>
            <person name="Woyke T."/>
            <person name="Ryan C.M."/>
            <person name="Banfield J.F."/>
        </authorList>
    </citation>
    <scope>NUCLEOTIDE SEQUENCE [LARGE SCALE GENOMIC DNA]</scope>
</reference>
<evidence type="ECO:0000313" key="8">
    <source>
        <dbReference type="Proteomes" id="UP000229401"/>
    </source>
</evidence>
<dbReference type="GO" id="GO:0016755">
    <property type="term" value="F:aminoacyltransferase activity"/>
    <property type="evidence" value="ECO:0007669"/>
    <property type="project" value="InterPro"/>
</dbReference>
<dbReference type="GO" id="GO:0009252">
    <property type="term" value="P:peptidoglycan biosynthetic process"/>
    <property type="evidence" value="ECO:0007669"/>
    <property type="project" value="UniProtKB-KW"/>
</dbReference>
<evidence type="ECO:0000313" key="7">
    <source>
        <dbReference type="EMBL" id="PIY71550.1"/>
    </source>
</evidence>
<organism evidence="7 8">
    <name type="scientific">Candidatus Roizmanbacteria bacterium CG_4_10_14_0_8_um_filter_33_9</name>
    <dbReference type="NCBI Taxonomy" id="1974826"/>
    <lineage>
        <taxon>Bacteria</taxon>
        <taxon>Candidatus Roizmaniibacteriota</taxon>
    </lineage>
</organism>
<dbReference type="InterPro" id="IPR003447">
    <property type="entry name" value="FEMABX"/>
</dbReference>
<dbReference type="Pfam" id="PF02388">
    <property type="entry name" value="FemAB"/>
    <property type="match status" value="2"/>
</dbReference>
<keyword evidence="6" id="KW-0961">Cell wall biogenesis/degradation</keyword>
<keyword evidence="3" id="KW-0133">Cell shape</keyword>
<dbReference type="PANTHER" id="PTHR36174">
    <property type="entry name" value="LIPID II:GLYCINE GLYCYLTRANSFERASE"/>
    <property type="match status" value="1"/>
</dbReference>
<dbReference type="AlphaFoldDB" id="A0A2M7QI57"/>
<evidence type="ECO:0008006" key="9">
    <source>
        <dbReference type="Google" id="ProtNLM"/>
    </source>
</evidence>
<dbReference type="PANTHER" id="PTHR36174:SF1">
    <property type="entry name" value="LIPID II:GLYCINE GLYCYLTRANSFERASE"/>
    <property type="match status" value="1"/>
</dbReference>
<dbReference type="EMBL" id="PFLI01000188">
    <property type="protein sequence ID" value="PIY71550.1"/>
    <property type="molecule type" value="Genomic_DNA"/>
</dbReference>
<evidence type="ECO:0000256" key="1">
    <source>
        <dbReference type="ARBA" id="ARBA00009943"/>
    </source>
</evidence>
<evidence type="ECO:0000256" key="3">
    <source>
        <dbReference type="ARBA" id="ARBA00022960"/>
    </source>
</evidence>
<dbReference type="Proteomes" id="UP000229401">
    <property type="component" value="Unassembled WGS sequence"/>
</dbReference>
<dbReference type="InterPro" id="IPR016181">
    <property type="entry name" value="Acyl_CoA_acyltransferase"/>
</dbReference>
<dbReference type="GO" id="GO:0008360">
    <property type="term" value="P:regulation of cell shape"/>
    <property type="evidence" value="ECO:0007669"/>
    <property type="project" value="UniProtKB-KW"/>
</dbReference>
<proteinExistence type="inferred from homology"/>
<dbReference type="SUPFAM" id="SSF55729">
    <property type="entry name" value="Acyl-CoA N-acyltransferases (Nat)"/>
    <property type="match status" value="2"/>
</dbReference>
<evidence type="ECO:0000256" key="2">
    <source>
        <dbReference type="ARBA" id="ARBA00022679"/>
    </source>
</evidence>
<dbReference type="GO" id="GO:0071555">
    <property type="term" value="P:cell wall organization"/>
    <property type="evidence" value="ECO:0007669"/>
    <property type="project" value="UniProtKB-KW"/>
</dbReference>
<protein>
    <recommendedName>
        <fullName evidence="9">Peptidoglycan bridge formation protein FemAB</fullName>
    </recommendedName>
</protein>
<dbReference type="PROSITE" id="PS51191">
    <property type="entry name" value="FEMABX"/>
    <property type="match status" value="1"/>
</dbReference>